<feature type="transmembrane region" description="Helical" evidence="7">
    <location>
        <begin position="191"/>
        <end position="209"/>
    </location>
</feature>
<dbReference type="GO" id="GO:0034755">
    <property type="term" value="P:iron ion transmembrane transport"/>
    <property type="evidence" value="ECO:0007669"/>
    <property type="project" value="TreeGrafter"/>
</dbReference>
<evidence type="ECO:0000256" key="6">
    <source>
        <dbReference type="ARBA" id="ARBA00023136"/>
    </source>
</evidence>
<keyword evidence="5 7" id="KW-1133">Transmembrane helix</keyword>
<feature type="transmembrane region" description="Helical" evidence="7">
    <location>
        <begin position="127"/>
        <end position="145"/>
    </location>
</feature>
<keyword evidence="4" id="KW-0769">Symport</keyword>
<evidence type="ECO:0000256" key="4">
    <source>
        <dbReference type="ARBA" id="ARBA00022847"/>
    </source>
</evidence>
<evidence type="ECO:0000256" key="5">
    <source>
        <dbReference type="ARBA" id="ARBA00022989"/>
    </source>
</evidence>
<feature type="transmembrane region" description="Helical" evidence="7">
    <location>
        <begin position="50"/>
        <end position="70"/>
    </location>
</feature>
<dbReference type="InterPro" id="IPR001046">
    <property type="entry name" value="NRAMP_fam"/>
</dbReference>
<dbReference type="RefSeq" id="WP_123103164.1">
    <property type="nucleotide sequence ID" value="NZ_CP127527.1"/>
</dbReference>
<dbReference type="EMBL" id="RIZI01000152">
    <property type="protein sequence ID" value="RNF64222.1"/>
    <property type="molecule type" value="Genomic_DNA"/>
</dbReference>
<comment type="subcellular location">
    <subcellularLocation>
        <location evidence="1">Membrane</location>
        <topology evidence="1">Multi-pass membrane protein</topology>
    </subcellularLocation>
</comment>
<comment type="caution">
    <text evidence="8">The sequence shown here is derived from an EMBL/GenBank/DDBJ whole genome shotgun (WGS) entry which is preliminary data.</text>
</comment>
<accession>A0A3M8R9D2</accession>
<reference evidence="8" key="1">
    <citation type="submission" date="2018-10" db="EMBL/GenBank/DDBJ databases">
        <title>Acidithiobacillus sulfuriphilus sp. nov.: an extremely acidophilic sulfur-oxidizing chemolithotroph isolated from a neutral pH environment.</title>
        <authorList>
            <person name="Falagan C."/>
            <person name="Moya-Beltran A."/>
            <person name="Quatrini R."/>
            <person name="Johnson D.B."/>
        </authorList>
    </citation>
    <scope>NUCLEOTIDE SEQUENCE [LARGE SCALE GENOMIC DNA]</scope>
    <source>
        <strain evidence="8">CJ-2</strain>
    </source>
</reference>
<dbReference type="GO" id="GO:0015086">
    <property type="term" value="F:cadmium ion transmembrane transporter activity"/>
    <property type="evidence" value="ECO:0007669"/>
    <property type="project" value="TreeGrafter"/>
</dbReference>
<evidence type="ECO:0000256" key="2">
    <source>
        <dbReference type="ARBA" id="ARBA00022448"/>
    </source>
</evidence>
<dbReference type="Pfam" id="PF01566">
    <property type="entry name" value="Nramp"/>
    <property type="match status" value="1"/>
</dbReference>
<feature type="transmembrane region" description="Helical" evidence="7">
    <location>
        <begin position="152"/>
        <end position="171"/>
    </location>
</feature>
<sequence>MTASIHSVPPAIRWKTFLTVLGPGLVVMLADTDVGSVVTAAQSGAQWGYKLLLLQFILMPILYVVQELTVRLGIFTRRGHGELIRETFGARWAWVSVSGLGLATIGALLTEFSGVTGVGELLGVPRWLSLCLAAGFLLAVVWTGSYRRVERVAIALGLFELVFFWVALAAHPDPTAVWNGLLHAPINNPDYLYLVAANIGAVIMPWMIFYQQSAVADKGLTPEHYPHARWDTAIGAVVTQLIMAAVLVASAATIGAHSPNASLNTVGQISEALTPYLGDRLGRIIFGLGILGAAMVASIVVSLAAAWGFGEVTGYKHSLEHHPVEAPWFYLVFTAGVLGGAVLVYSVPDLVALTLGVEVMNALLLPLVLGFLVTLAIKALPAEHRLRGAYLWLVIAVAGLTATLGVYGGLSNLPGL</sequence>
<feature type="transmembrane region" description="Helical" evidence="7">
    <location>
        <begin position="389"/>
        <end position="410"/>
    </location>
</feature>
<dbReference type="OrthoDB" id="9787548at2"/>
<evidence type="ECO:0000256" key="3">
    <source>
        <dbReference type="ARBA" id="ARBA00022692"/>
    </source>
</evidence>
<protein>
    <submittedName>
        <fullName evidence="8">Divalent metal cation transporter</fullName>
    </submittedName>
</protein>
<evidence type="ECO:0000256" key="7">
    <source>
        <dbReference type="SAM" id="Phobius"/>
    </source>
</evidence>
<evidence type="ECO:0000313" key="8">
    <source>
        <dbReference type="EMBL" id="RNF64222.1"/>
    </source>
</evidence>
<proteinExistence type="predicted"/>
<dbReference type="GO" id="GO:0005886">
    <property type="term" value="C:plasma membrane"/>
    <property type="evidence" value="ECO:0007669"/>
    <property type="project" value="TreeGrafter"/>
</dbReference>
<keyword evidence="6 7" id="KW-0472">Membrane</keyword>
<feature type="transmembrane region" description="Helical" evidence="7">
    <location>
        <begin position="91"/>
        <end position="115"/>
    </location>
</feature>
<dbReference type="PANTHER" id="PTHR11706:SF33">
    <property type="entry name" value="NATURAL RESISTANCE-ASSOCIATED MACROPHAGE PROTEIN 2"/>
    <property type="match status" value="1"/>
</dbReference>
<feature type="transmembrane region" description="Helical" evidence="7">
    <location>
        <begin position="230"/>
        <end position="254"/>
    </location>
</feature>
<feature type="transmembrane region" description="Helical" evidence="7">
    <location>
        <begin position="328"/>
        <end position="347"/>
    </location>
</feature>
<keyword evidence="3 7" id="KW-0812">Transmembrane</keyword>
<dbReference type="GO" id="GO:0015293">
    <property type="term" value="F:symporter activity"/>
    <property type="evidence" value="ECO:0007669"/>
    <property type="project" value="UniProtKB-KW"/>
</dbReference>
<feature type="transmembrane region" description="Helical" evidence="7">
    <location>
        <begin position="284"/>
        <end position="307"/>
    </location>
</feature>
<keyword evidence="2" id="KW-0813">Transport</keyword>
<organism evidence="8">
    <name type="scientific">Acidithiobacillus sulfuriphilus</name>
    <dbReference type="NCBI Taxonomy" id="1867749"/>
    <lineage>
        <taxon>Bacteria</taxon>
        <taxon>Pseudomonadati</taxon>
        <taxon>Pseudomonadota</taxon>
        <taxon>Acidithiobacillia</taxon>
        <taxon>Acidithiobacillales</taxon>
        <taxon>Acidithiobacillaceae</taxon>
        <taxon>Acidithiobacillus</taxon>
    </lineage>
</organism>
<feature type="transmembrane region" description="Helical" evidence="7">
    <location>
        <begin position="359"/>
        <end position="377"/>
    </location>
</feature>
<evidence type="ECO:0000256" key="1">
    <source>
        <dbReference type="ARBA" id="ARBA00004141"/>
    </source>
</evidence>
<gene>
    <name evidence="8" type="ORF">EC580_06015</name>
</gene>
<dbReference type="AlphaFoldDB" id="A0A3M8R9D2"/>
<name>A0A3M8R9D2_9PROT</name>
<dbReference type="GO" id="GO:0005384">
    <property type="term" value="F:manganese ion transmembrane transporter activity"/>
    <property type="evidence" value="ECO:0007669"/>
    <property type="project" value="TreeGrafter"/>
</dbReference>
<dbReference type="PANTHER" id="PTHR11706">
    <property type="entry name" value="SOLUTE CARRIER PROTEIN FAMILY 11 MEMBER"/>
    <property type="match status" value="1"/>
</dbReference>